<dbReference type="Pfam" id="PF09899">
    <property type="entry name" value="DUF2126"/>
    <property type="match status" value="1"/>
</dbReference>
<keyword evidence="4" id="KW-1185">Reference proteome</keyword>
<protein>
    <recommendedName>
        <fullName evidence="1">Transglutaminase-like domain-containing protein</fullName>
    </recommendedName>
</protein>
<dbReference type="InterPro" id="IPR013589">
    <property type="entry name" value="Bac_transglu_N"/>
</dbReference>
<comment type="caution">
    <text evidence="3">The sequence shown here is derived from an EMBL/GenBank/DDBJ whole genome shotgun (WGS) entry which is preliminary data.</text>
</comment>
<evidence type="ECO:0000313" key="2">
    <source>
        <dbReference type="EMBL" id="GLB83412.1"/>
    </source>
</evidence>
<dbReference type="EMBL" id="BRXE01000025">
    <property type="protein sequence ID" value="GLB83412.1"/>
    <property type="molecule type" value="Genomic_DNA"/>
</dbReference>
<organism evidence="3 4">
    <name type="scientific">Mycobacterium kiyosense</name>
    <dbReference type="NCBI Taxonomy" id="2871094"/>
    <lineage>
        <taxon>Bacteria</taxon>
        <taxon>Bacillati</taxon>
        <taxon>Actinomycetota</taxon>
        <taxon>Actinomycetes</taxon>
        <taxon>Mycobacteriales</taxon>
        <taxon>Mycobacteriaceae</taxon>
        <taxon>Mycobacterium</taxon>
    </lineage>
</organism>
<dbReference type="PANTHER" id="PTHR33490:SF1">
    <property type="entry name" value="SLL1233 PROTEIN"/>
    <property type="match status" value="1"/>
</dbReference>
<dbReference type="RefSeq" id="WP_236976133.1">
    <property type="nucleotide sequence ID" value="NZ_BRXE01000025.1"/>
</dbReference>
<dbReference type="Pfam" id="PF08379">
    <property type="entry name" value="Bact_transglu_N"/>
    <property type="match status" value="1"/>
</dbReference>
<dbReference type="Pfam" id="PF01841">
    <property type="entry name" value="Transglut_core"/>
    <property type="match status" value="1"/>
</dbReference>
<accession>A0A9P3Q6T9</accession>
<dbReference type="InterPro" id="IPR038765">
    <property type="entry name" value="Papain-like_cys_pep_sf"/>
</dbReference>
<dbReference type="Proteomes" id="UP001165663">
    <property type="component" value="Unassembled WGS sequence"/>
</dbReference>
<dbReference type="InterPro" id="IPR018667">
    <property type="entry name" value="DUF2126"/>
</dbReference>
<feature type="domain" description="Transglutaminase-like" evidence="1">
    <location>
        <begin position="183"/>
        <end position="259"/>
    </location>
</feature>
<name>A0A9P3Q6T9_9MYCO</name>
<dbReference type="SMART" id="SM00460">
    <property type="entry name" value="TGc"/>
    <property type="match status" value="1"/>
</dbReference>
<dbReference type="Proteomes" id="UP001064782">
    <property type="component" value="Unassembled WGS sequence"/>
</dbReference>
<dbReference type="EMBL" id="BRZI01000033">
    <property type="protein sequence ID" value="GLD31933.1"/>
    <property type="molecule type" value="Genomic_DNA"/>
</dbReference>
<dbReference type="PANTHER" id="PTHR33490">
    <property type="entry name" value="BLR5614 PROTEIN-RELATED"/>
    <property type="match status" value="1"/>
</dbReference>
<evidence type="ECO:0000313" key="4">
    <source>
        <dbReference type="Proteomes" id="UP001064782"/>
    </source>
</evidence>
<evidence type="ECO:0000313" key="3">
    <source>
        <dbReference type="EMBL" id="GLD31933.1"/>
    </source>
</evidence>
<evidence type="ECO:0000259" key="1">
    <source>
        <dbReference type="SMART" id="SM00460"/>
    </source>
</evidence>
<proteinExistence type="predicted"/>
<dbReference type="GeneID" id="83631157"/>
<dbReference type="AlphaFoldDB" id="A0A9P3Q6T9"/>
<gene>
    <name evidence="3" type="ORF">Mkiyose1413_38160</name>
    <name evidence="2" type="ORF">SRL2020028_26680</name>
</gene>
<dbReference type="InterPro" id="IPR002931">
    <property type="entry name" value="Transglutaminase-like"/>
</dbReference>
<dbReference type="SUPFAM" id="SSF54001">
    <property type="entry name" value="Cysteine proteinases"/>
    <property type="match status" value="1"/>
</dbReference>
<dbReference type="Gene3D" id="3.10.620.30">
    <property type="match status" value="1"/>
</dbReference>
<sequence>MSIKVALEHRTSYTFDKLVQVYPHIVRLRPAPHSRTPIEAYSLRVEPAEHFINWQQDALGNFLARLVFPKPTRELTITVGLIADLKVINPFDFFIEDWAETWPAEGLVYPKALAADLEPFMRPVDEEHDGSGPGELVQAWVRNFAVPPGTRTIDFLVALNHAINADVTYSLRMEPGVQTPDYTLRSGVGSCRDSAWLMVSILRQLGLAARFVSGYLVQLASDVEALDGPSGPAADFTDLHAWTEVYIPGAGWIGLDPTSGLFAGEGHIPLAATPHPSSAAPITGSTEPCSSVMEFSNTVTRVHEDPRVTLPYTDDAWQTICTVGHQVDERLAAGDVRLTIGGEPTFVSVDNQVDPEWRTAADGPHKRRLASALAARLKAQWAPQGLVQRSQGKWYPGEPLPRWQIGLYWRADGRPLWANEALLADPWAPELPDPVETSVANDVLATVAEGLGLPLSQVRPAYEDPLARLASAVRLPVGDPVDPADDLAPESGHDAAALLASLDETITTPVAFVLPIHRREDGSGWASANWRLRRGRLVLTEGDSPAGLRLPLDSISWRPPPTPFDADPVSPGQLPVPEPAAAGETAVLVDPQGAPTTALVAEVRDGLLYIFLPPTAALEDFIDLVSRVEMAVAKADTPVVIEGYGPPTDPRLISTTVTPDPGVIEVNVAPTASFDEQRQQLETLYEQARLARLSTESFDVDGTHGGTGGGNHITLGGVTPADSPLLRRPDLLVSLLTYWQRHPSLSYLFAGRFVGTTSQAPRVDEGRAEALYELEIAFAEIARLGGGGPKSNAKPWVTDRALRHLLTDITGNTHRAEFCIDKLYSPEGPRGRLGLLELRGFEMPPHLRMAMVQSLLVRSLVAWFWDEPLRAPLIRHGENLHGRYLLPHFLIHDIADVAADLRAHGIAFETSWLDPFTEFRFPRIGTAVFDGVEIELRGAIEPWNTLGEESTATGTARYVDSSVERVQVRVIGADRHRYTVTCNGYPVPLLATDNPDIHVGGVRFKAWQPPSALHPTISIDTPLQFELIDLTTGTSRGGCTYHVVHPGGRAYDEPPVNAVEAESRRSRRFEATGFTPGKLDLAGIREKQARLYTDIGAPGILDLRRVRTVQQ</sequence>
<reference evidence="3" key="1">
    <citation type="submission" date="2022-08" db="EMBL/GenBank/DDBJ databases">
        <title>Mycobacterium kiyosense sp. nov., scotochromogenic slow-glowing species isolated from respiratory specimens.</title>
        <authorList>
            <person name="Fukano H."/>
            <person name="Kazumi Y."/>
            <person name="Sakagami N."/>
            <person name="Ato M."/>
            <person name="Mitarai S."/>
            <person name="Hoshino Y."/>
        </authorList>
    </citation>
    <scope>NUCLEOTIDE SEQUENCE</scope>
    <source>
        <strain evidence="3">1413</strain>
        <strain evidence="2">SRL2020-028</strain>
    </source>
</reference>